<reference evidence="1" key="3">
    <citation type="journal article" date="2017" name="Nature">
        <title>Genome sequence of the progenitor of the wheat D genome Aegilops tauschii.</title>
        <authorList>
            <person name="Luo M.C."/>
            <person name="Gu Y.Q."/>
            <person name="Puiu D."/>
            <person name="Wang H."/>
            <person name="Twardziok S.O."/>
            <person name="Deal K.R."/>
            <person name="Huo N."/>
            <person name="Zhu T."/>
            <person name="Wang L."/>
            <person name="Wang Y."/>
            <person name="McGuire P.E."/>
            <person name="Liu S."/>
            <person name="Long H."/>
            <person name="Ramasamy R.K."/>
            <person name="Rodriguez J.C."/>
            <person name="Van S.L."/>
            <person name="Yuan L."/>
            <person name="Wang Z."/>
            <person name="Xia Z."/>
            <person name="Xiao L."/>
            <person name="Anderson O.D."/>
            <person name="Ouyang S."/>
            <person name="Liang Y."/>
            <person name="Zimin A.V."/>
            <person name="Pertea G."/>
            <person name="Qi P."/>
            <person name="Bennetzen J.L."/>
            <person name="Dai X."/>
            <person name="Dawson M.W."/>
            <person name="Muller H.G."/>
            <person name="Kugler K."/>
            <person name="Rivarola-Duarte L."/>
            <person name="Spannagl M."/>
            <person name="Mayer K.F.X."/>
            <person name="Lu F.H."/>
            <person name="Bevan M.W."/>
            <person name="Leroy P."/>
            <person name="Li P."/>
            <person name="You F.M."/>
            <person name="Sun Q."/>
            <person name="Liu Z."/>
            <person name="Lyons E."/>
            <person name="Wicker T."/>
            <person name="Salzberg S.L."/>
            <person name="Devos K.M."/>
            <person name="Dvorak J."/>
        </authorList>
    </citation>
    <scope>NUCLEOTIDE SEQUENCE [LARGE SCALE GENOMIC DNA]</scope>
    <source>
        <strain evidence="1">cv. AL8/78</strain>
    </source>
</reference>
<proteinExistence type="predicted"/>
<dbReference type="Proteomes" id="UP000015105">
    <property type="component" value="Chromosome 2D"/>
</dbReference>
<reference evidence="1" key="4">
    <citation type="submission" date="2019-03" db="UniProtKB">
        <authorList>
            <consortium name="EnsemblPlants"/>
        </authorList>
    </citation>
    <scope>IDENTIFICATION</scope>
</reference>
<reference evidence="2" key="2">
    <citation type="journal article" date="2017" name="Nat. Plants">
        <title>The Aegilops tauschii genome reveals multiple impacts of transposons.</title>
        <authorList>
            <person name="Zhao G."/>
            <person name="Zou C."/>
            <person name="Li K."/>
            <person name="Wang K."/>
            <person name="Li T."/>
            <person name="Gao L."/>
            <person name="Zhang X."/>
            <person name="Wang H."/>
            <person name="Yang Z."/>
            <person name="Liu X."/>
            <person name="Jiang W."/>
            <person name="Mao L."/>
            <person name="Kong X."/>
            <person name="Jiao Y."/>
            <person name="Jia J."/>
        </authorList>
    </citation>
    <scope>NUCLEOTIDE SEQUENCE [LARGE SCALE GENOMIC DNA]</scope>
    <source>
        <strain evidence="2">cv. AL8/78</strain>
    </source>
</reference>
<evidence type="ECO:0000313" key="2">
    <source>
        <dbReference type="Proteomes" id="UP000015105"/>
    </source>
</evidence>
<name>A0A453B1C0_AEGTS</name>
<protein>
    <submittedName>
        <fullName evidence="1">Uncharacterized protein</fullName>
    </submittedName>
</protein>
<dbReference type="EnsemblPlants" id="AET2Gv20333200.8">
    <property type="protein sequence ID" value="AET2Gv20333200.8"/>
    <property type="gene ID" value="AET2Gv20333200"/>
</dbReference>
<accession>A0A453B1C0</accession>
<keyword evidence="2" id="KW-1185">Reference proteome</keyword>
<dbReference type="Gramene" id="AET2Gv20333200.8">
    <property type="protein sequence ID" value="AET2Gv20333200.8"/>
    <property type="gene ID" value="AET2Gv20333200"/>
</dbReference>
<evidence type="ECO:0000313" key="1">
    <source>
        <dbReference type="EnsemblPlants" id="AET2Gv20333200.8"/>
    </source>
</evidence>
<organism evidence="1 2">
    <name type="scientific">Aegilops tauschii subsp. strangulata</name>
    <name type="common">Goatgrass</name>
    <dbReference type="NCBI Taxonomy" id="200361"/>
    <lineage>
        <taxon>Eukaryota</taxon>
        <taxon>Viridiplantae</taxon>
        <taxon>Streptophyta</taxon>
        <taxon>Embryophyta</taxon>
        <taxon>Tracheophyta</taxon>
        <taxon>Spermatophyta</taxon>
        <taxon>Magnoliopsida</taxon>
        <taxon>Liliopsida</taxon>
        <taxon>Poales</taxon>
        <taxon>Poaceae</taxon>
        <taxon>BOP clade</taxon>
        <taxon>Pooideae</taxon>
        <taxon>Triticodae</taxon>
        <taxon>Triticeae</taxon>
        <taxon>Triticinae</taxon>
        <taxon>Aegilops</taxon>
    </lineage>
</organism>
<sequence>MLVVCMNGLCNFVLWWMNVLSRIFSFEDCN</sequence>
<dbReference type="AlphaFoldDB" id="A0A453B1C0"/>
<reference evidence="1" key="5">
    <citation type="journal article" date="2021" name="G3 (Bethesda)">
        <title>Aegilops tauschii genome assembly Aet v5.0 features greater sequence contiguity and improved annotation.</title>
        <authorList>
            <person name="Wang L."/>
            <person name="Zhu T."/>
            <person name="Rodriguez J.C."/>
            <person name="Deal K.R."/>
            <person name="Dubcovsky J."/>
            <person name="McGuire P.E."/>
            <person name="Lux T."/>
            <person name="Spannagl M."/>
            <person name="Mayer K.F.X."/>
            <person name="Baldrich P."/>
            <person name="Meyers B.C."/>
            <person name="Huo N."/>
            <person name="Gu Y.Q."/>
            <person name="Zhou H."/>
            <person name="Devos K.M."/>
            <person name="Bennetzen J.L."/>
            <person name="Unver T."/>
            <person name="Budak H."/>
            <person name="Gulick P.J."/>
            <person name="Galiba G."/>
            <person name="Kalapos B."/>
            <person name="Nelson D.R."/>
            <person name="Li P."/>
            <person name="You F.M."/>
            <person name="Luo M.C."/>
            <person name="Dvorak J."/>
        </authorList>
    </citation>
    <scope>NUCLEOTIDE SEQUENCE [LARGE SCALE GENOMIC DNA]</scope>
    <source>
        <strain evidence="1">cv. AL8/78</strain>
    </source>
</reference>
<reference evidence="2" key="1">
    <citation type="journal article" date="2014" name="Science">
        <title>Ancient hybridizations among the ancestral genomes of bread wheat.</title>
        <authorList>
            <consortium name="International Wheat Genome Sequencing Consortium,"/>
            <person name="Marcussen T."/>
            <person name="Sandve S.R."/>
            <person name="Heier L."/>
            <person name="Spannagl M."/>
            <person name="Pfeifer M."/>
            <person name="Jakobsen K.S."/>
            <person name="Wulff B.B."/>
            <person name="Steuernagel B."/>
            <person name="Mayer K.F."/>
            <person name="Olsen O.A."/>
        </authorList>
    </citation>
    <scope>NUCLEOTIDE SEQUENCE [LARGE SCALE GENOMIC DNA]</scope>
    <source>
        <strain evidence="2">cv. AL8/78</strain>
    </source>
</reference>